<reference evidence="8 9" key="1">
    <citation type="submission" date="2021-03" db="EMBL/GenBank/DDBJ databases">
        <title>Genomic Encyclopedia of Type Strains, Phase IV (KMG-IV): sequencing the most valuable type-strain genomes for metagenomic binning, comparative biology and taxonomic classification.</title>
        <authorList>
            <person name="Goeker M."/>
        </authorList>
    </citation>
    <scope>NUCLEOTIDE SEQUENCE [LARGE SCALE GENOMIC DNA]</scope>
    <source>
        <strain evidence="8 9">DSM 24738</strain>
    </source>
</reference>
<sequence>MVQSMTGYGQAFTETDDYKISVEMKSVNHRFLDVSLRMPREYLAAEELIKKKVGEFMKRGRVDLFINLERKGGPKKVLKVNWDLLEQYIGAYNTLNERFSVQNQVKLGDLLAMPEVVELEEPGNFSQDFVNPLLNTVESACHQLVHMRKLEGKTLTEDLSLRLAKLDKLVLEIKARAPNVVRNYRERLSQRMAEFITGEIEETRILTEAALFADRANIDEELVRMASHCGQFMGILQLTEPVGRKLDFLVQEMNREINTIGAKANDVEISQRVVEIKAELEKIREQIQNIE</sequence>
<evidence type="ECO:0000259" key="7">
    <source>
        <dbReference type="Pfam" id="PF08340"/>
    </source>
</evidence>
<dbReference type="InterPro" id="IPR013551">
    <property type="entry name" value="YicC-like_C"/>
</dbReference>
<name>A0ABS4GLC2_9BACL</name>
<proteinExistence type="inferred from homology"/>
<feature type="domain" description="Endoribonuclease YicC-like N-terminal" evidence="6">
    <location>
        <begin position="2"/>
        <end position="156"/>
    </location>
</feature>
<keyword evidence="4" id="KW-0378">Hydrolase</keyword>
<protein>
    <submittedName>
        <fullName evidence="8">Uncharacterized protein (TIGR00255 family)</fullName>
    </submittedName>
</protein>
<comment type="caution">
    <text evidence="8">The sequence shown here is derived from an EMBL/GenBank/DDBJ whole genome shotgun (WGS) entry which is preliminary data.</text>
</comment>
<dbReference type="Pfam" id="PF08340">
    <property type="entry name" value="YicC-like_C"/>
    <property type="match status" value="1"/>
</dbReference>
<keyword evidence="2" id="KW-0540">Nuclease</keyword>
<keyword evidence="3" id="KW-0255">Endonuclease</keyword>
<dbReference type="EMBL" id="JAGGKT010000001">
    <property type="protein sequence ID" value="MBP1930715.1"/>
    <property type="molecule type" value="Genomic_DNA"/>
</dbReference>
<gene>
    <name evidence="8" type="ORF">J2Z37_000702</name>
</gene>
<evidence type="ECO:0000313" key="9">
    <source>
        <dbReference type="Proteomes" id="UP001519343"/>
    </source>
</evidence>
<evidence type="ECO:0000256" key="1">
    <source>
        <dbReference type="ARBA" id="ARBA00001968"/>
    </source>
</evidence>
<keyword evidence="9" id="KW-1185">Reference proteome</keyword>
<evidence type="ECO:0000256" key="5">
    <source>
        <dbReference type="ARBA" id="ARBA00035648"/>
    </source>
</evidence>
<evidence type="ECO:0000313" key="8">
    <source>
        <dbReference type="EMBL" id="MBP1930715.1"/>
    </source>
</evidence>
<evidence type="ECO:0000256" key="2">
    <source>
        <dbReference type="ARBA" id="ARBA00022722"/>
    </source>
</evidence>
<feature type="domain" description="Endoribonuclease YicC-like C-terminal" evidence="7">
    <location>
        <begin position="173"/>
        <end position="291"/>
    </location>
</feature>
<accession>A0ABS4GLC2</accession>
<evidence type="ECO:0000256" key="3">
    <source>
        <dbReference type="ARBA" id="ARBA00022759"/>
    </source>
</evidence>
<dbReference type="InterPro" id="IPR013527">
    <property type="entry name" value="YicC-like_N"/>
</dbReference>
<evidence type="ECO:0000259" key="6">
    <source>
        <dbReference type="Pfam" id="PF03755"/>
    </source>
</evidence>
<dbReference type="PANTHER" id="PTHR30636:SF3">
    <property type="entry name" value="UPF0701 PROTEIN YICC"/>
    <property type="match status" value="1"/>
</dbReference>
<dbReference type="PANTHER" id="PTHR30636">
    <property type="entry name" value="UPF0701 PROTEIN YICC"/>
    <property type="match status" value="1"/>
</dbReference>
<dbReference type="Pfam" id="PF03755">
    <property type="entry name" value="YicC-like_N"/>
    <property type="match status" value="1"/>
</dbReference>
<dbReference type="NCBIfam" id="TIGR00255">
    <property type="entry name" value="YicC/YloC family endoribonuclease"/>
    <property type="match status" value="1"/>
</dbReference>
<comment type="similarity">
    <text evidence="5">Belongs to the YicC/YloC family.</text>
</comment>
<organism evidence="8 9">
    <name type="scientific">Ammoniphilus resinae</name>
    <dbReference type="NCBI Taxonomy" id="861532"/>
    <lineage>
        <taxon>Bacteria</taxon>
        <taxon>Bacillati</taxon>
        <taxon>Bacillota</taxon>
        <taxon>Bacilli</taxon>
        <taxon>Bacillales</taxon>
        <taxon>Paenibacillaceae</taxon>
        <taxon>Aneurinibacillus group</taxon>
        <taxon>Ammoniphilus</taxon>
    </lineage>
</organism>
<comment type="cofactor">
    <cofactor evidence="1">
        <name>a divalent metal cation</name>
        <dbReference type="ChEBI" id="CHEBI:60240"/>
    </cofactor>
</comment>
<dbReference type="InterPro" id="IPR005229">
    <property type="entry name" value="YicC/YloC-like"/>
</dbReference>
<evidence type="ECO:0000256" key="4">
    <source>
        <dbReference type="ARBA" id="ARBA00022801"/>
    </source>
</evidence>
<dbReference type="RefSeq" id="WP_209808790.1">
    <property type="nucleotide sequence ID" value="NZ_JAGGKT010000001.1"/>
</dbReference>
<dbReference type="Proteomes" id="UP001519343">
    <property type="component" value="Unassembled WGS sequence"/>
</dbReference>